<proteinExistence type="predicted"/>
<keyword evidence="2" id="KW-0547">Nucleotide-binding</keyword>
<protein>
    <submittedName>
        <fullName evidence="2">Helitron helicase-like domain-containing protein</fullName>
    </submittedName>
</protein>
<dbReference type="PANTHER" id="PTHR45786">
    <property type="entry name" value="DNA BINDING PROTEIN-LIKE"/>
    <property type="match status" value="1"/>
</dbReference>
<keyword evidence="2" id="KW-0347">Helicase</keyword>
<evidence type="ECO:0000259" key="1">
    <source>
        <dbReference type="Pfam" id="PF14214"/>
    </source>
</evidence>
<feature type="domain" description="Helitron helicase-like" evidence="1">
    <location>
        <begin position="611"/>
        <end position="645"/>
    </location>
</feature>
<sequence length="697" mass="78612">MKGKRKCDDLNEGLKFFNNIIRHDIWNGGYGTTSTRQQHWRQSLYNGSGLPQNDYNHIVANAGRYTHVGTFHTSGYAEGGVMLDFADPTRHFFWSVSTKGESSRNNLGWEGPLRSTVESVQTFSCAMRDDPTSYLDGCSMGDEYSKRNSTNRGPVILDFENSVVHLPSLMGTSSGFKAVNVMDSSATKTKYPANVDCPSISLLGDTNSIHTNGESSTNDLNGEGHLWPTADFKGPVVLDFENQAIHLPSIVGVSTSFQIANDVKMLTGKNNNPPNIDYLDSSLLEDMNSLHSNGVIRNVDSRRKNMRGREPLPNVTSQGLSSCYIDIGDCDCSCQYCDTKFWYGERVHRSSTYQLLNYHKCCSGGKVRLGVEPHPPQYIRQLFKNRRFMENIRAYNQMFSMTSFGARVEDSINNGRAPYMFKISREVYHWIGSLCPNKGDPPRFLQLYIYDTQNEVANRMRHFGGTGSGNLEEVIVQGLINFLDEHNELVRLFRTTRDKCTGQFVPDFKLRLYSVVGAREYDLPTSETLGGIVFQNSQDTKTDYDVIIRSGGGPPQRNNKLHPSGGRLLQQYVVGVYCCIKNRMYYYRTHQSDIRKDYLSGVYDAISRGIMKADALAICRALGNPRFFVTFTCNVNWPEIKWHMQHYPEVPPGIEEMFMFGGFTKRILVQITRPVGEPSPQADHVMAVNNLEEVGSP</sequence>
<dbReference type="PANTHER" id="PTHR45786:SF74">
    <property type="entry name" value="ATP-DEPENDENT DNA HELICASE"/>
    <property type="match status" value="1"/>
</dbReference>
<reference evidence="2" key="1">
    <citation type="journal article" date="2019" name="Sci. Rep.">
        <title>Draft genome of Tanacetum cinerariifolium, the natural source of mosquito coil.</title>
        <authorList>
            <person name="Yamashiro T."/>
            <person name="Shiraishi A."/>
            <person name="Satake H."/>
            <person name="Nakayama K."/>
        </authorList>
    </citation>
    <scope>NUCLEOTIDE SEQUENCE</scope>
</reference>
<dbReference type="Pfam" id="PF14214">
    <property type="entry name" value="Helitron_like_N"/>
    <property type="match status" value="1"/>
</dbReference>
<comment type="caution">
    <text evidence="2">The sequence shown here is derived from an EMBL/GenBank/DDBJ whole genome shotgun (WGS) entry which is preliminary data.</text>
</comment>
<dbReference type="GO" id="GO:0004386">
    <property type="term" value="F:helicase activity"/>
    <property type="evidence" value="ECO:0007669"/>
    <property type="project" value="UniProtKB-KW"/>
</dbReference>
<gene>
    <name evidence="2" type="ORF">Tci_040725</name>
</gene>
<dbReference type="InterPro" id="IPR025476">
    <property type="entry name" value="Helitron_helicase-like"/>
</dbReference>
<dbReference type="EMBL" id="BKCJ010005807">
    <property type="protein sequence ID" value="GEU68747.1"/>
    <property type="molecule type" value="Genomic_DNA"/>
</dbReference>
<accession>A0A6L2M6B0</accession>
<keyword evidence="2" id="KW-0378">Hydrolase</keyword>
<organism evidence="2">
    <name type="scientific">Tanacetum cinerariifolium</name>
    <name type="common">Dalmatian daisy</name>
    <name type="synonym">Chrysanthemum cinerariifolium</name>
    <dbReference type="NCBI Taxonomy" id="118510"/>
    <lineage>
        <taxon>Eukaryota</taxon>
        <taxon>Viridiplantae</taxon>
        <taxon>Streptophyta</taxon>
        <taxon>Embryophyta</taxon>
        <taxon>Tracheophyta</taxon>
        <taxon>Spermatophyta</taxon>
        <taxon>Magnoliopsida</taxon>
        <taxon>eudicotyledons</taxon>
        <taxon>Gunneridae</taxon>
        <taxon>Pentapetalae</taxon>
        <taxon>asterids</taxon>
        <taxon>campanulids</taxon>
        <taxon>Asterales</taxon>
        <taxon>Asteraceae</taxon>
        <taxon>Asteroideae</taxon>
        <taxon>Anthemideae</taxon>
        <taxon>Anthemidinae</taxon>
        <taxon>Tanacetum</taxon>
    </lineage>
</organism>
<dbReference type="AlphaFoldDB" id="A0A6L2M6B0"/>
<name>A0A6L2M6B0_TANCI</name>
<evidence type="ECO:0000313" key="2">
    <source>
        <dbReference type="EMBL" id="GEU68747.1"/>
    </source>
</evidence>
<keyword evidence="2" id="KW-0067">ATP-binding</keyword>